<reference evidence="2 3" key="1">
    <citation type="submission" date="2020-08" db="EMBL/GenBank/DDBJ databases">
        <title>Genomic Encyclopedia of Type Strains, Phase IV (KMG-IV): sequencing the most valuable type-strain genomes for metagenomic binning, comparative biology and taxonomic classification.</title>
        <authorList>
            <person name="Goeker M."/>
        </authorList>
    </citation>
    <scope>NUCLEOTIDE SEQUENCE [LARGE SCALE GENOMIC DNA]</scope>
    <source>
        <strain evidence="2 3">DSM 17507</strain>
    </source>
</reference>
<proteinExistence type="inferred from homology"/>
<dbReference type="GO" id="GO:0004300">
    <property type="term" value="F:enoyl-CoA hydratase activity"/>
    <property type="evidence" value="ECO:0007669"/>
    <property type="project" value="UniProtKB-EC"/>
</dbReference>
<dbReference type="RefSeq" id="WP_144903973.1">
    <property type="nucleotide sequence ID" value="NZ_JACHOA010000004.1"/>
</dbReference>
<name>A0A7W7AC55_9SPHN</name>
<dbReference type="InterPro" id="IPR014748">
    <property type="entry name" value="Enoyl-CoA_hydra_C"/>
</dbReference>
<dbReference type="SUPFAM" id="SSF52096">
    <property type="entry name" value="ClpP/crotonase"/>
    <property type="match status" value="1"/>
</dbReference>
<comment type="caution">
    <text evidence="2">The sequence shown here is derived from an EMBL/GenBank/DDBJ whole genome shotgun (WGS) entry which is preliminary data.</text>
</comment>
<dbReference type="Gene3D" id="1.10.12.10">
    <property type="entry name" value="Lyase 2-enoyl-coa Hydratase, Chain A, domain 2"/>
    <property type="match status" value="1"/>
</dbReference>
<dbReference type="InterPro" id="IPR029045">
    <property type="entry name" value="ClpP/crotonase-like_dom_sf"/>
</dbReference>
<dbReference type="EC" id="4.2.1.17" evidence="2"/>
<gene>
    <name evidence="2" type="ORF">GGR37_002498</name>
</gene>
<accession>A0A7W7AC55</accession>
<dbReference type="InterPro" id="IPR001753">
    <property type="entry name" value="Enoyl-CoA_hydra/iso"/>
</dbReference>
<dbReference type="Gene3D" id="3.90.226.10">
    <property type="entry name" value="2-enoyl-CoA Hydratase, Chain A, domain 1"/>
    <property type="match status" value="1"/>
</dbReference>
<dbReference type="EMBL" id="JACHOA010000004">
    <property type="protein sequence ID" value="MBB4614212.1"/>
    <property type="molecule type" value="Genomic_DNA"/>
</dbReference>
<keyword evidence="3" id="KW-1185">Reference proteome</keyword>
<dbReference type="Proteomes" id="UP000538566">
    <property type="component" value="Unassembled WGS sequence"/>
</dbReference>
<evidence type="ECO:0000313" key="2">
    <source>
        <dbReference type="EMBL" id="MBB4614212.1"/>
    </source>
</evidence>
<dbReference type="OrthoDB" id="9777711at2"/>
<comment type="similarity">
    <text evidence="1">Belongs to the enoyl-CoA hydratase/isomerase family.</text>
</comment>
<dbReference type="AlphaFoldDB" id="A0A7W7AC55"/>
<evidence type="ECO:0000313" key="3">
    <source>
        <dbReference type="Proteomes" id="UP000538566"/>
    </source>
</evidence>
<evidence type="ECO:0000256" key="1">
    <source>
        <dbReference type="ARBA" id="ARBA00005254"/>
    </source>
</evidence>
<dbReference type="PANTHER" id="PTHR43459:SF1">
    <property type="entry name" value="EG:BACN32G11.4 PROTEIN"/>
    <property type="match status" value="1"/>
</dbReference>
<keyword evidence="2" id="KW-0456">Lyase</keyword>
<dbReference type="CDD" id="cd06558">
    <property type="entry name" value="crotonase-like"/>
    <property type="match status" value="1"/>
</dbReference>
<protein>
    <submittedName>
        <fullName evidence="2">Enoyl-CoA hydratase</fullName>
        <ecNumber evidence="2">4.2.1.17</ecNumber>
    </submittedName>
</protein>
<dbReference type="PANTHER" id="PTHR43459">
    <property type="entry name" value="ENOYL-COA HYDRATASE"/>
    <property type="match status" value="1"/>
</dbReference>
<sequence>MTDTILLDSPEEGVCRITLNRPEVLNAFTWPMYEALLDALADIRRDPATRVVILTATGRGFCAGHDLKNAGPSPYHPDGVGKAYGNRHSLIGLGQIPVAMRNLPQPIVCAVNGTVAGVGYTLALASDMTIAVRSAKFINTIHNAATGAELGLSYMMSRAVGSQRAAELLLTSRPVMADEAERIGLILRAVDDDKLIDEALVLARGVMANVPMGIWLTKQSLWLNQSAGSLEAAIELENRAVAIAQATEDAKEKRAAFWEKRQPKFKME</sequence>
<dbReference type="Pfam" id="PF00378">
    <property type="entry name" value="ECH_1"/>
    <property type="match status" value="1"/>
</dbReference>
<organism evidence="2 3">
    <name type="scientific">Novosphingobium taihuense</name>
    <dbReference type="NCBI Taxonomy" id="260085"/>
    <lineage>
        <taxon>Bacteria</taxon>
        <taxon>Pseudomonadati</taxon>
        <taxon>Pseudomonadota</taxon>
        <taxon>Alphaproteobacteria</taxon>
        <taxon>Sphingomonadales</taxon>
        <taxon>Sphingomonadaceae</taxon>
        <taxon>Novosphingobium</taxon>
    </lineage>
</organism>